<dbReference type="InterPro" id="IPR027705">
    <property type="entry name" value="Flotillin_fam"/>
</dbReference>
<evidence type="ECO:0000256" key="4">
    <source>
        <dbReference type="ARBA" id="ARBA00022475"/>
    </source>
</evidence>
<dbReference type="RefSeq" id="WP_231318173.1">
    <property type="nucleotide sequence ID" value="NZ_CP088156.1"/>
</dbReference>
<keyword evidence="4" id="KW-1003">Cell membrane</keyword>
<sequence>MIDLVLPATVGVALLVVLGTVFAVLYHRSTRDEAFVRTGLGGKKVVLDGGAVVLPIFHSIARVNLKTLRLRVERSKKDSLITKDRMRVDIDAEFYVRVKPDVDSIALAAQTLGAVTNNAELLRDQVEAKFVDGLRSVAATMELMDLQEKRSDFVKHVQAAVEADVQSNGLELESVSLTKLDQTDISFFNAENFFDAEGLTLLKTVTETRRRDRNAIVRDNEVAIAQKDLQARQQTLEIERTKKEAELSQERDIANKTASTRAEVASATQTAWQTEENARIEAQQKIAQREAEALKVRETAAIESSLAINRRKTDADREIQIATQDNDIQIATKSKETSEARAVAKAAEALAVSAEEKVTTARAIEIADRERQTAVMAARKEAEQRSTGITVAAEAEKRAAVDRGAAAKTLAEAEAEANKIKAVGVRQIGEAEAAVILMKNEAQNKLGSNVIDFELAKQRIATMPAALGEMVKPIANLKDVRILHTGGAFGGNGNGGSGGNVGFGEGLAGELLRVHALKPLIDEILVQSGFKPGDDPVQTLTGVILPKAEAKGAAGAAKIEPLPVSAPSS</sequence>
<evidence type="ECO:0000256" key="2">
    <source>
        <dbReference type="ARBA" id="ARBA00004236"/>
    </source>
</evidence>
<reference evidence="8" key="1">
    <citation type="journal article" date="2024" name="Antonie Van Leeuwenhoek">
        <title>Bradyrhizobium ontarionense sp. nov., a novel bacterial symbiont isolated from Aeschynomene indica (Indian jointvetch), harbours photosynthesis, nitrogen fixation and nitrous oxide (N2O) reductase genes.</title>
        <authorList>
            <person name="Bromfield E.S.P."/>
            <person name="Cloutier S."/>
        </authorList>
    </citation>
    <scope>NUCLEOTIDE SEQUENCE</scope>
    <source>
        <strain evidence="8">A19</strain>
    </source>
</reference>
<proteinExistence type="inferred from homology"/>
<dbReference type="PANTHER" id="PTHR13806:SF31">
    <property type="entry name" value="FLOTILLIN-LIKE PROTEIN 1-RELATED"/>
    <property type="match status" value="1"/>
</dbReference>
<feature type="domain" description="Band 7" evidence="7">
    <location>
        <begin position="23"/>
        <end position="192"/>
    </location>
</feature>
<evidence type="ECO:0000313" key="9">
    <source>
        <dbReference type="Proteomes" id="UP001431010"/>
    </source>
</evidence>
<keyword evidence="5" id="KW-0472">Membrane</keyword>
<gene>
    <name evidence="8" type="ORF">LQG66_24200</name>
</gene>
<dbReference type="Pfam" id="PF01145">
    <property type="entry name" value="Band_7"/>
    <property type="match status" value="1"/>
</dbReference>
<dbReference type="InterPro" id="IPR001107">
    <property type="entry name" value="Band_7"/>
</dbReference>
<evidence type="ECO:0000313" key="8">
    <source>
        <dbReference type="EMBL" id="UFZ02383.1"/>
    </source>
</evidence>
<dbReference type="EMBL" id="CP088156">
    <property type="protein sequence ID" value="UFZ02383.1"/>
    <property type="molecule type" value="Genomic_DNA"/>
</dbReference>
<name>A0ABY3R5B2_9BRAD</name>
<organism evidence="8 9">
    <name type="scientific">Bradyrhizobium ontarionense</name>
    <dbReference type="NCBI Taxonomy" id="2898149"/>
    <lineage>
        <taxon>Bacteria</taxon>
        <taxon>Pseudomonadati</taxon>
        <taxon>Pseudomonadota</taxon>
        <taxon>Alphaproteobacteria</taxon>
        <taxon>Hyphomicrobiales</taxon>
        <taxon>Nitrobacteraceae</taxon>
        <taxon>Bradyrhizobium</taxon>
    </lineage>
</organism>
<protein>
    <submittedName>
        <fullName evidence="8">Flotillin family protein</fullName>
    </submittedName>
</protein>
<evidence type="ECO:0000256" key="3">
    <source>
        <dbReference type="ARBA" id="ARBA00007161"/>
    </source>
</evidence>
<evidence type="ECO:0000256" key="6">
    <source>
        <dbReference type="SAM" id="Coils"/>
    </source>
</evidence>
<dbReference type="Pfam" id="PF15975">
    <property type="entry name" value="Flot"/>
    <property type="match status" value="1"/>
</dbReference>
<evidence type="ECO:0000256" key="1">
    <source>
        <dbReference type="ARBA" id="ARBA00004167"/>
    </source>
</evidence>
<keyword evidence="6" id="KW-0175">Coiled coil</keyword>
<dbReference type="SUPFAM" id="SSF117892">
    <property type="entry name" value="Band 7/SPFH domain"/>
    <property type="match status" value="1"/>
</dbReference>
<dbReference type="InterPro" id="IPR031905">
    <property type="entry name" value="Flotillin_C"/>
</dbReference>
<dbReference type="Proteomes" id="UP001431010">
    <property type="component" value="Chromosome"/>
</dbReference>
<accession>A0ABY3R5B2</accession>
<comment type="subcellular location">
    <subcellularLocation>
        <location evidence="2">Cell membrane</location>
    </subcellularLocation>
    <subcellularLocation>
        <location evidence="1">Membrane</location>
        <topology evidence="1">Single-pass membrane protein</topology>
    </subcellularLocation>
</comment>
<dbReference type="Gene3D" id="3.30.479.30">
    <property type="entry name" value="Band 7 domain"/>
    <property type="match status" value="1"/>
</dbReference>
<comment type="similarity">
    <text evidence="3">Belongs to the band 7/mec-2 family. Flotillin subfamily.</text>
</comment>
<feature type="coiled-coil region" evidence="6">
    <location>
        <begin position="224"/>
        <end position="251"/>
    </location>
</feature>
<keyword evidence="9" id="KW-1185">Reference proteome</keyword>
<evidence type="ECO:0000259" key="7">
    <source>
        <dbReference type="SMART" id="SM00244"/>
    </source>
</evidence>
<dbReference type="InterPro" id="IPR036013">
    <property type="entry name" value="Band_7/SPFH_dom_sf"/>
</dbReference>
<dbReference type="CDD" id="cd03399">
    <property type="entry name" value="SPFH_flotillin"/>
    <property type="match status" value="1"/>
</dbReference>
<dbReference type="PANTHER" id="PTHR13806">
    <property type="entry name" value="FLOTILLIN-RELATED"/>
    <property type="match status" value="1"/>
</dbReference>
<evidence type="ECO:0000256" key="5">
    <source>
        <dbReference type="ARBA" id="ARBA00023136"/>
    </source>
</evidence>
<dbReference type="SMART" id="SM00244">
    <property type="entry name" value="PHB"/>
    <property type="match status" value="1"/>
</dbReference>